<keyword evidence="7" id="KW-0067">ATP-binding</keyword>
<evidence type="ECO:0000256" key="3">
    <source>
        <dbReference type="ARBA" id="ARBA00012829"/>
    </source>
</evidence>
<dbReference type="InterPro" id="IPR006195">
    <property type="entry name" value="aa-tRNA-synth_II"/>
</dbReference>
<dbReference type="InterPro" id="IPR036621">
    <property type="entry name" value="Anticodon-bd_dom_sf"/>
</dbReference>
<dbReference type="Pfam" id="PF00587">
    <property type="entry name" value="tRNA-synt_2b"/>
    <property type="match status" value="1"/>
</dbReference>
<dbReference type="CDD" id="cd00774">
    <property type="entry name" value="GlyRS-like_core"/>
    <property type="match status" value="1"/>
</dbReference>
<comment type="caution">
    <text evidence="12">The sequence shown here is derived from an EMBL/GenBank/DDBJ whole genome shotgun (WGS) entry which is preliminary data.</text>
</comment>
<dbReference type="InterPro" id="IPR045864">
    <property type="entry name" value="aa-tRNA-synth_II/BPL/LPL"/>
</dbReference>
<dbReference type="GO" id="GO:0004820">
    <property type="term" value="F:glycine-tRNA ligase activity"/>
    <property type="evidence" value="ECO:0007669"/>
    <property type="project" value="UniProtKB-EC"/>
</dbReference>
<keyword evidence="6" id="KW-0547">Nucleotide-binding</keyword>
<dbReference type="SUPFAM" id="SSF55681">
    <property type="entry name" value="Class II aaRS and biotin synthetases"/>
    <property type="match status" value="1"/>
</dbReference>
<dbReference type="InterPro" id="IPR033731">
    <property type="entry name" value="GlyRS-like_core"/>
</dbReference>
<dbReference type="FunFam" id="3.30.930.10:FF:000010">
    <property type="entry name" value="Glycyl-tRNA synthetase 1"/>
    <property type="match status" value="1"/>
</dbReference>
<evidence type="ECO:0000256" key="7">
    <source>
        <dbReference type="ARBA" id="ARBA00022840"/>
    </source>
</evidence>
<dbReference type="InterPro" id="IPR002314">
    <property type="entry name" value="aa-tRNA-synt_IIb"/>
</dbReference>
<dbReference type="PANTHER" id="PTHR10745">
    <property type="entry name" value="GLYCYL-TRNA SYNTHETASE/DNA POLYMERASE SUBUNIT GAMMA-2"/>
    <property type="match status" value="1"/>
</dbReference>
<dbReference type="PROSITE" id="PS50862">
    <property type="entry name" value="AA_TRNA_LIGASE_II"/>
    <property type="match status" value="1"/>
</dbReference>
<dbReference type="HOGENOM" id="CLU_015515_1_0_1"/>
<organism evidence="12 13">
    <name type="scientific">Nematocida ausubeli (strain ATCC PRA-371 / ERTm2)</name>
    <name type="common">Nematode killer fungus</name>
    <dbReference type="NCBI Taxonomy" id="1913371"/>
    <lineage>
        <taxon>Eukaryota</taxon>
        <taxon>Fungi</taxon>
        <taxon>Fungi incertae sedis</taxon>
        <taxon>Microsporidia</taxon>
        <taxon>Nematocida</taxon>
    </lineage>
</organism>
<evidence type="ECO:0000313" key="13">
    <source>
        <dbReference type="Proteomes" id="UP000054524"/>
    </source>
</evidence>
<dbReference type="InterPro" id="IPR004154">
    <property type="entry name" value="Anticodon-bd"/>
</dbReference>
<dbReference type="GO" id="GO:0005524">
    <property type="term" value="F:ATP binding"/>
    <property type="evidence" value="ECO:0007669"/>
    <property type="project" value="UniProtKB-KW"/>
</dbReference>
<dbReference type="AlphaFoldDB" id="A0A086J485"/>
<evidence type="ECO:0000256" key="4">
    <source>
        <dbReference type="ARBA" id="ARBA00022490"/>
    </source>
</evidence>
<dbReference type="PANTHER" id="PTHR10745:SF0">
    <property type="entry name" value="GLYCINE--TRNA LIGASE"/>
    <property type="match status" value="1"/>
</dbReference>
<dbReference type="RefSeq" id="XP_052905508.1">
    <property type="nucleotide sequence ID" value="XM_053047683.1"/>
</dbReference>
<protein>
    <recommendedName>
        <fullName evidence="3">glycine--tRNA ligase</fullName>
        <ecNumber evidence="3">6.1.1.14</ecNumber>
    </recommendedName>
    <alternativeName>
        <fullName evidence="10">Diadenosine tetraphosphate synthetase</fullName>
    </alternativeName>
</protein>
<name>A0A086J485_NEMA1</name>
<keyword evidence="5" id="KW-0436">Ligase</keyword>
<evidence type="ECO:0000256" key="6">
    <source>
        <dbReference type="ARBA" id="ARBA00022741"/>
    </source>
</evidence>
<evidence type="ECO:0000256" key="1">
    <source>
        <dbReference type="ARBA" id="ARBA00004496"/>
    </source>
</evidence>
<keyword evidence="9 12" id="KW-0030">Aminoacyl-tRNA synthetase</keyword>
<reference evidence="12 13" key="1">
    <citation type="journal article" date="2014" name="Genome Announc.">
        <title>Genome Sequence of the Microsporidian Species Nematocida sp1 Strain ERTm6 (ATCC PRA-372).</title>
        <authorList>
            <person name="Bakowski M.A."/>
            <person name="Priest M."/>
            <person name="Young S."/>
            <person name="Cuomo C.A."/>
            <person name="Troemel E.R."/>
        </authorList>
    </citation>
    <scope>NUCLEOTIDE SEQUENCE [LARGE SCALE GENOMIC DNA]</scope>
    <source>
        <strain evidence="12 13">ERTm6</strain>
    </source>
</reference>
<feature type="domain" description="Aminoacyl-transfer RNA synthetases class-II family profile" evidence="11">
    <location>
        <begin position="110"/>
        <end position="486"/>
    </location>
</feature>
<sequence>MDTKIKEKREKLEQVAKRRFFYTQSFESYGGVSGFFDFGPNMCALQNNFLSIWRNHFVLAENMLEVDTAIITPFEVLKCSGHVDKFTDLMCSDAVTGEVYRADHLVKDYLLKEAENRGGEEKEAMKIKAEMIDSFGQDELQSIVDTYGITSENKNGLTKIAPFNLMFNTIVGPGGKTQSFLRPETAQGQFLNFKRLLENNGDKMPFASATVGKAFRNEISPRTGLFRVREFLMAEIEHFVHPEEKEHPKFSKCSATELPLLFLQKGAESQTVSMLSMEDAVQRGIVNNQTLGYFIVRVYQFLVKIGIPKESIRIRQHLPTEMAHYATDCWDVEIDTAFGWIECVGIADRACYDLSVHSKRTGDKLVARRRLAEPIKEKKTVAVVNKKELGAKFRSNAQKAMETIEALTEAEIEQKKISENTIEVDVLGEKIVAQIERLEIVKHVEEYIPSVIEPSFGIGRILYALLWHSFWMREGDEQRSVFSFTPGMSPIKCNVLPLQEDARFSKIIAEMREAIVEKGISCNLDESKASIGRRYARADEIGIPFCITVDFDTLEDSMVTLRERDSTKQVRISISDIPSTLARLVREEIAFSSLEGIQNKTE</sequence>
<evidence type="ECO:0000313" key="12">
    <source>
        <dbReference type="EMBL" id="KFG26953.1"/>
    </source>
</evidence>
<accession>A0A086J485</accession>
<dbReference type="FunFam" id="3.40.50.800:FF:000004">
    <property type="entry name" value="Glycine--tRNA ligase 2"/>
    <property type="match status" value="1"/>
</dbReference>
<evidence type="ECO:0000256" key="8">
    <source>
        <dbReference type="ARBA" id="ARBA00022917"/>
    </source>
</evidence>
<dbReference type="Gene3D" id="3.30.930.10">
    <property type="entry name" value="Bira Bifunctional Protein, Domain 2"/>
    <property type="match status" value="1"/>
</dbReference>
<evidence type="ECO:0000256" key="5">
    <source>
        <dbReference type="ARBA" id="ARBA00022598"/>
    </source>
</evidence>
<comment type="subcellular location">
    <subcellularLocation>
        <location evidence="1">Cytoplasm</location>
    </subcellularLocation>
</comment>
<dbReference type="NCBIfam" id="NF003211">
    <property type="entry name" value="PRK04173.1"/>
    <property type="match status" value="1"/>
</dbReference>
<dbReference type="NCBIfam" id="TIGR00389">
    <property type="entry name" value="glyS_dimeric"/>
    <property type="match status" value="1"/>
</dbReference>
<dbReference type="GeneID" id="77674995"/>
<keyword evidence="13" id="KW-1185">Reference proteome</keyword>
<dbReference type="GO" id="GO:0070150">
    <property type="term" value="P:mitochondrial glycyl-tRNA aminoacylation"/>
    <property type="evidence" value="ECO:0007669"/>
    <property type="project" value="TreeGrafter"/>
</dbReference>
<dbReference type="InterPro" id="IPR002315">
    <property type="entry name" value="tRNA-synt_gly"/>
</dbReference>
<evidence type="ECO:0000259" key="11">
    <source>
        <dbReference type="PROSITE" id="PS50862"/>
    </source>
</evidence>
<dbReference type="EMBL" id="AKIJ01000001">
    <property type="protein sequence ID" value="KFG26953.1"/>
    <property type="molecule type" value="Genomic_DNA"/>
</dbReference>
<keyword evidence="8" id="KW-0648">Protein biosynthesis</keyword>
<keyword evidence="4" id="KW-0963">Cytoplasm</keyword>
<comment type="similarity">
    <text evidence="2">Belongs to the class-II aminoacyl-tRNA synthetase family.</text>
</comment>
<evidence type="ECO:0000256" key="2">
    <source>
        <dbReference type="ARBA" id="ARBA00008226"/>
    </source>
</evidence>
<evidence type="ECO:0000256" key="10">
    <source>
        <dbReference type="ARBA" id="ARBA00030057"/>
    </source>
</evidence>
<dbReference type="InterPro" id="IPR027031">
    <property type="entry name" value="Gly-tRNA_synthase/POLG2"/>
</dbReference>
<proteinExistence type="inferred from homology"/>
<dbReference type="SUPFAM" id="SSF52954">
    <property type="entry name" value="Class II aaRS ABD-related"/>
    <property type="match status" value="1"/>
</dbReference>
<evidence type="ECO:0000256" key="9">
    <source>
        <dbReference type="ARBA" id="ARBA00023146"/>
    </source>
</evidence>
<dbReference type="Proteomes" id="UP000054524">
    <property type="component" value="Unassembled WGS sequence"/>
</dbReference>
<dbReference type="Pfam" id="PF03129">
    <property type="entry name" value="HGTP_anticodon"/>
    <property type="match status" value="1"/>
</dbReference>
<dbReference type="Gene3D" id="3.30.40.230">
    <property type="match status" value="1"/>
</dbReference>
<dbReference type="EC" id="6.1.1.14" evidence="3"/>
<dbReference type="GO" id="GO:0005739">
    <property type="term" value="C:mitochondrion"/>
    <property type="evidence" value="ECO:0007669"/>
    <property type="project" value="TreeGrafter"/>
</dbReference>
<dbReference type="CDD" id="cd00858">
    <property type="entry name" value="GlyRS_anticodon"/>
    <property type="match status" value="1"/>
</dbReference>
<dbReference type="PRINTS" id="PR01043">
    <property type="entry name" value="TRNASYNTHGLY"/>
</dbReference>
<gene>
    <name evidence="12" type="ORF">NESG_00022</name>
</gene>
<dbReference type="Gene3D" id="3.40.50.800">
    <property type="entry name" value="Anticodon-binding domain"/>
    <property type="match status" value="1"/>
</dbReference>